<protein>
    <submittedName>
        <fullName evidence="2">Uncharacterized protein</fullName>
    </submittedName>
</protein>
<name>A0A1D3D1M7_9EIME</name>
<gene>
    <name evidence="2" type="ORF">cyc_02473</name>
</gene>
<sequence>MHLTFPSDDVRSASPRTASMVESVHPVLECYNYSKQDVLQLVRRLQHREDLIHSEVARVIEESTGHEQGSWKMLRGSRMSESR</sequence>
<evidence type="ECO:0000256" key="1">
    <source>
        <dbReference type="SAM" id="MobiDB-lite"/>
    </source>
</evidence>
<organism evidence="2 3">
    <name type="scientific">Cyclospora cayetanensis</name>
    <dbReference type="NCBI Taxonomy" id="88456"/>
    <lineage>
        <taxon>Eukaryota</taxon>
        <taxon>Sar</taxon>
        <taxon>Alveolata</taxon>
        <taxon>Apicomplexa</taxon>
        <taxon>Conoidasida</taxon>
        <taxon>Coccidia</taxon>
        <taxon>Eucoccidiorida</taxon>
        <taxon>Eimeriorina</taxon>
        <taxon>Eimeriidae</taxon>
        <taxon>Cyclospora</taxon>
    </lineage>
</organism>
<dbReference type="Proteomes" id="UP000095192">
    <property type="component" value="Unassembled WGS sequence"/>
</dbReference>
<dbReference type="InParanoid" id="A0A1D3D1M7"/>
<proteinExistence type="predicted"/>
<accession>A0A1D3D1M7</accession>
<feature type="region of interest" description="Disordered" evidence="1">
    <location>
        <begin position="64"/>
        <end position="83"/>
    </location>
</feature>
<dbReference type="VEuPathDB" id="ToxoDB:cyc_02473"/>
<comment type="caution">
    <text evidence="2">The sequence shown here is derived from an EMBL/GenBank/DDBJ whole genome shotgun (WGS) entry which is preliminary data.</text>
</comment>
<dbReference type="AlphaFoldDB" id="A0A1D3D1M7"/>
<keyword evidence="3" id="KW-1185">Reference proteome</keyword>
<evidence type="ECO:0000313" key="2">
    <source>
        <dbReference type="EMBL" id="OEH77349.1"/>
    </source>
</evidence>
<reference evidence="2 3" key="1">
    <citation type="journal article" date="2016" name="BMC Genomics">
        <title>Comparative genomics reveals Cyclospora cayetanensis possesses coccidia-like metabolism and invasion components but unique surface antigens.</title>
        <authorList>
            <person name="Liu S."/>
            <person name="Wang L."/>
            <person name="Zheng H."/>
            <person name="Xu Z."/>
            <person name="Roellig D.M."/>
            <person name="Li N."/>
            <person name="Frace M.A."/>
            <person name="Tang K."/>
            <person name="Arrowood M.J."/>
            <person name="Moss D.M."/>
            <person name="Zhang L."/>
            <person name="Feng Y."/>
            <person name="Xiao L."/>
        </authorList>
    </citation>
    <scope>NUCLEOTIDE SEQUENCE [LARGE SCALE GENOMIC DNA]</scope>
    <source>
        <strain evidence="2 3">CHN_HEN01</strain>
    </source>
</reference>
<evidence type="ECO:0000313" key="3">
    <source>
        <dbReference type="Proteomes" id="UP000095192"/>
    </source>
</evidence>
<dbReference type="EMBL" id="JROU02001119">
    <property type="protein sequence ID" value="OEH77349.1"/>
    <property type="molecule type" value="Genomic_DNA"/>
</dbReference>